<dbReference type="PANTHER" id="PTHR37992">
    <property type="entry name" value="EXPRESSED PROTEIN"/>
    <property type="match status" value="1"/>
</dbReference>
<proteinExistence type="predicted"/>
<dbReference type="EMBL" id="VCAU01000013">
    <property type="protein sequence ID" value="KAF9892338.1"/>
    <property type="molecule type" value="Genomic_DNA"/>
</dbReference>
<organism evidence="2 3">
    <name type="scientific">Aspergillus nanangensis</name>
    <dbReference type="NCBI Taxonomy" id="2582783"/>
    <lineage>
        <taxon>Eukaryota</taxon>
        <taxon>Fungi</taxon>
        <taxon>Dikarya</taxon>
        <taxon>Ascomycota</taxon>
        <taxon>Pezizomycotina</taxon>
        <taxon>Eurotiomycetes</taxon>
        <taxon>Eurotiomycetidae</taxon>
        <taxon>Eurotiales</taxon>
        <taxon>Aspergillaceae</taxon>
        <taxon>Aspergillus</taxon>
        <taxon>Aspergillus subgen. Circumdati</taxon>
    </lineage>
</organism>
<feature type="transmembrane region" description="Helical" evidence="1">
    <location>
        <begin position="100"/>
        <end position="121"/>
    </location>
</feature>
<evidence type="ECO:0000256" key="1">
    <source>
        <dbReference type="SAM" id="Phobius"/>
    </source>
</evidence>
<feature type="transmembrane region" description="Helical" evidence="1">
    <location>
        <begin position="236"/>
        <end position="258"/>
    </location>
</feature>
<keyword evidence="1" id="KW-1133">Transmembrane helix</keyword>
<evidence type="ECO:0000313" key="3">
    <source>
        <dbReference type="Proteomes" id="UP001194746"/>
    </source>
</evidence>
<dbReference type="InterPro" id="IPR013920">
    <property type="entry name" value="DUF1774_fun"/>
</dbReference>
<dbReference type="Pfam" id="PF08611">
    <property type="entry name" value="DUF1774"/>
    <property type="match status" value="1"/>
</dbReference>
<keyword evidence="3" id="KW-1185">Reference proteome</keyword>
<reference evidence="2" key="1">
    <citation type="journal article" date="2019" name="Beilstein J. Org. Chem.">
        <title>Nanangenines: drimane sesquiterpenoids as the dominant metabolite cohort of a novel Australian fungus, Aspergillus nanangensis.</title>
        <authorList>
            <person name="Lacey H.J."/>
            <person name="Gilchrist C.L.M."/>
            <person name="Crombie A."/>
            <person name="Kalaitzis J.A."/>
            <person name="Vuong D."/>
            <person name="Rutledge P.J."/>
            <person name="Turner P."/>
            <person name="Pitt J.I."/>
            <person name="Lacey E."/>
            <person name="Chooi Y.H."/>
            <person name="Piggott A.M."/>
        </authorList>
    </citation>
    <scope>NUCLEOTIDE SEQUENCE</scope>
    <source>
        <strain evidence="2">MST-FP2251</strain>
    </source>
</reference>
<dbReference type="Proteomes" id="UP001194746">
    <property type="component" value="Unassembled WGS sequence"/>
</dbReference>
<name>A0AAD4CV45_ASPNN</name>
<accession>A0AAD4CV45</accession>
<reference evidence="2" key="2">
    <citation type="submission" date="2020-02" db="EMBL/GenBank/DDBJ databases">
        <authorList>
            <person name="Gilchrist C.L.M."/>
            <person name="Chooi Y.-H."/>
        </authorList>
    </citation>
    <scope>NUCLEOTIDE SEQUENCE</scope>
    <source>
        <strain evidence="2">MST-FP2251</strain>
    </source>
</reference>
<comment type="caution">
    <text evidence="2">The sequence shown here is derived from an EMBL/GenBank/DDBJ whole genome shotgun (WGS) entry which is preliminary data.</text>
</comment>
<gene>
    <name evidence="2" type="ORF">FE257_002115</name>
</gene>
<feature type="transmembrane region" description="Helical" evidence="1">
    <location>
        <begin position="21"/>
        <end position="42"/>
    </location>
</feature>
<protein>
    <recommendedName>
        <fullName evidence="4">DUF1774-domain-containing protein</fullName>
    </recommendedName>
</protein>
<sequence length="292" mass="32931">MASNYNPFTKRESHGRLSLGSYRVLVPLSWLLVVVVGLYYTVHAPDDVKHGHKIFKQADRHTTPFSHSVVVTGIYWVLLLLSQLSYVYHLFHKDSNIVTATANIGSHFILNNLFIFAWILLWTRNHFWGSEIMLIANFINLHTAYWRNRGLPALVHLSAIAGPFAWTLMALFWNGAVAVNSNGLPARIAANVFIWVIFVFGMGHITATQDALLGYCLSLLTLGLALKQFAIKTIALQWIFAFVIFAVFFVESLYISAAKYSGRDILFRKLVHPSTDREREPLLNEPSGEAAV</sequence>
<dbReference type="AlphaFoldDB" id="A0AAD4CV45"/>
<feature type="transmembrane region" description="Helical" evidence="1">
    <location>
        <begin position="127"/>
        <end position="146"/>
    </location>
</feature>
<evidence type="ECO:0008006" key="4">
    <source>
        <dbReference type="Google" id="ProtNLM"/>
    </source>
</evidence>
<feature type="transmembrane region" description="Helical" evidence="1">
    <location>
        <begin position="188"/>
        <end position="205"/>
    </location>
</feature>
<keyword evidence="1" id="KW-0472">Membrane</keyword>
<evidence type="ECO:0000313" key="2">
    <source>
        <dbReference type="EMBL" id="KAF9892338.1"/>
    </source>
</evidence>
<feature type="transmembrane region" description="Helical" evidence="1">
    <location>
        <begin position="153"/>
        <end position="176"/>
    </location>
</feature>
<keyword evidence="1" id="KW-0812">Transmembrane</keyword>
<feature type="transmembrane region" description="Helical" evidence="1">
    <location>
        <begin position="65"/>
        <end position="88"/>
    </location>
</feature>
<feature type="transmembrane region" description="Helical" evidence="1">
    <location>
        <begin position="212"/>
        <end position="230"/>
    </location>
</feature>
<dbReference type="PANTHER" id="PTHR37992:SF1">
    <property type="entry name" value="DUF1774-DOMAIN-CONTAINING PROTEIN"/>
    <property type="match status" value="1"/>
</dbReference>